<dbReference type="PANTHER" id="PTHR43766">
    <property type="entry name" value="TRYPTOPHAN--TRNA LIGASE, MITOCHONDRIAL"/>
    <property type="match status" value="1"/>
</dbReference>
<dbReference type="SUPFAM" id="SSF52374">
    <property type="entry name" value="Nucleotidylyl transferase"/>
    <property type="match status" value="1"/>
</dbReference>
<accession>A0A645H3Z0</accession>
<organism evidence="10">
    <name type="scientific">bioreactor metagenome</name>
    <dbReference type="NCBI Taxonomy" id="1076179"/>
    <lineage>
        <taxon>unclassified sequences</taxon>
        <taxon>metagenomes</taxon>
        <taxon>ecological metagenomes</taxon>
    </lineage>
</organism>
<dbReference type="FunFam" id="1.10.240.10:FF:000002">
    <property type="entry name" value="Tryptophan--tRNA ligase"/>
    <property type="match status" value="1"/>
</dbReference>
<keyword evidence="8" id="KW-0030">Aminoacyl-tRNA synthetase</keyword>
<sequence length="155" mass="17176">MPLIPEVGARIMDLQDPLKKMSKSDETGKGCIFLLDDLNIARKKIMSAVTDNEAKVIYDKQNQPGIANLLTILSSLSGESIDSIVERYRGLGYGGFKKEVADVVCNTLETIQEKYHEIDNSGMLEQVLQNGAQKAQRMANAKLHEIQVKVGVEIR</sequence>
<evidence type="ECO:0000313" key="10">
    <source>
        <dbReference type="EMBL" id="MPN33737.1"/>
    </source>
</evidence>
<dbReference type="GO" id="GO:0005739">
    <property type="term" value="C:mitochondrion"/>
    <property type="evidence" value="ECO:0007669"/>
    <property type="project" value="UniProtKB-SubCell"/>
</dbReference>
<comment type="subcellular location">
    <subcellularLocation>
        <location evidence="1">Mitochondrion</location>
    </subcellularLocation>
</comment>
<dbReference type="EMBL" id="VSSQ01086391">
    <property type="protein sequence ID" value="MPN33737.1"/>
    <property type="molecule type" value="Genomic_DNA"/>
</dbReference>
<dbReference type="AlphaFoldDB" id="A0A645H3Z0"/>
<dbReference type="GO" id="GO:0005829">
    <property type="term" value="C:cytosol"/>
    <property type="evidence" value="ECO:0007669"/>
    <property type="project" value="TreeGrafter"/>
</dbReference>
<dbReference type="PANTHER" id="PTHR43766:SF1">
    <property type="entry name" value="TRYPTOPHAN--TRNA LIGASE, MITOCHONDRIAL"/>
    <property type="match status" value="1"/>
</dbReference>
<dbReference type="InterPro" id="IPR050203">
    <property type="entry name" value="Trp-tRNA_synthetase"/>
</dbReference>
<proteinExistence type="inferred from homology"/>
<comment type="similarity">
    <text evidence="2">Belongs to the class-I aminoacyl-tRNA synthetase family.</text>
</comment>
<dbReference type="InterPro" id="IPR002305">
    <property type="entry name" value="aa-tRNA-synth_Ic"/>
</dbReference>
<evidence type="ECO:0000256" key="3">
    <source>
        <dbReference type="ARBA" id="ARBA00013161"/>
    </source>
</evidence>
<dbReference type="GO" id="GO:0004830">
    <property type="term" value="F:tryptophan-tRNA ligase activity"/>
    <property type="evidence" value="ECO:0007669"/>
    <property type="project" value="UniProtKB-EC"/>
</dbReference>
<keyword evidence="4 10" id="KW-0436">Ligase</keyword>
<evidence type="ECO:0000256" key="7">
    <source>
        <dbReference type="ARBA" id="ARBA00022917"/>
    </source>
</evidence>
<dbReference type="GO" id="GO:0005524">
    <property type="term" value="F:ATP binding"/>
    <property type="evidence" value="ECO:0007669"/>
    <property type="project" value="UniProtKB-KW"/>
</dbReference>
<evidence type="ECO:0000256" key="9">
    <source>
        <dbReference type="ARBA" id="ARBA00030268"/>
    </source>
</evidence>
<keyword evidence="6" id="KW-0067">ATP-binding</keyword>
<reference evidence="10" key="1">
    <citation type="submission" date="2019-08" db="EMBL/GenBank/DDBJ databases">
        <authorList>
            <person name="Kucharzyk K."/>
            <person name="Murdoch R.W."/>
            <person name="Higgins S."/>
            <person name="Loffler F."/>
        </authorList>
    </citation>
    <scope>NUCLEOTIDE SEQUENCE</scope>
</reference>
<dbReference type="Pfam" id="PF00579">
    <property type="entry name" value="tRNA-synt_1b"/>
    <property type="match status" value="1"/>
</dbReference>
<evidence type="ECO:0000256" key="8">
    <source>
        <dbReference type="ARBA" id="ARBA00023146"/>
    </source>
</evidence>
<keyword evidence="5" id="KW-0547">Nucleotide-binding</keyword>
<evidence type="ECO:0000256" key="4">
    <source>
        <dbReference type="ARBA" id="ARBA00022598"/>
    </source>
</evidence>
<dbReference type="EC" id="6.1.1.2" evidence="3"/>
<gene>
    <name evidence="10" type="primary">trpS_37</name>
    <name evidence="10" type="ORF">SDC9_181228</name>
</gene>
<comment type="caution">
    <text evidence="10">The sequence shown here is derived from an EMBL/GenBank/DDBJ whole genome shotgun (WGS) entry which is preliminary data.</text>
</comment>
<evidence type="ECO:0000256" key="2">
    <source>
        <dbReference type="ARBA" id="ARBA00005594"/>
    </source>
</evidence>
<keyword evidence="7" id="KW-0648">Protein biosynthesis</keyword>
<name>A0A645H3Z0_9ZZZZ</name>
<protein>
    <recommendedName>
        <fullName evidence="3">tryptophan--tRNA ligase</fullName>
        <ecNumber evidence="3">6.1.1.2</ecNumber>
    </recommendedName>
    <alternativeName>
        <fullName evidence="9">Tryptophanyl-tRNA synthetase</fullName>
    </alternativeName>
</protein>
<evidence type="ECO:0000256" key="5">
    <source>
        <dbReference type="ARBA" id="ARBA00022741"/>
    </source>
</evidence>
<dbReference type="Gene3D" id="1.10.240.10">
    <property type="entry name" value="Tyrosyl-Transfer RNA Synthetase"/>
    <property type="match status" value="1"/>
</dbReference>
<dbReference type="GO" id="GO:0006436">
    <property type="term" value="P:tryptophanyl-tRNA aminoacylation"/>
    <property type="evidence" value="ECO:0007669"/>
    <property type="project" value="TreeGrafter"/>
</dbReference>
<evidence type="ECO:0000256" key="1">
    <source>
        <dbReference type="ARBA" id="ARBA00004173"/>
    </source>
</evidence>
<evidence type="ECO:0000256" key="6">
    <source>
        <dbReference type="ARBA" id="ARBA00022840"/>
    </source>
</evidence>